<name>A0A1Y2BV71_9FUNG</name>
<keyword evidence="4" id="KW-0560">Oxidoreductase</keyword>
<dbReference type="InterPro" id="IPR050493">
    <property type="entry name" value="FAD-dep_Monooxygenase_BioMet"/>
</dbReference>
<gene>
    <name evidence="8" type="ORF">BCR33DRAFT_853971</name>
</gene>
<feature type="signal peptide" evidence="6">
    <location>
        <begin position="1"/>
        <end position="16"/>
    </location>
</feature>
<proteinExistence type="inferred from homology"/>
<evidence type="ECO:0000313" key="9">
    <source>
        <dbReference type="Proteomes" id="UP000193642"/>
    </source>
</evidence>
<keyword evidence="6" id="KW-0732">Signal</keyword>
<dbReference type="GO" id="GO:0004497">
    <property type="term" value="F:monooxygenase activity"/>
    <property type="evidence" value="ECO:0007669"/>
    <property type="project" value="UniProtKB-KW"/>
</dbReference>
<evidence type="ECO:0000313" key="8">
    <source>
        <dbReference type="EMBL" id="ORY38660.1"/>
    </source>
</evidence>
<dbReference type="OrthoDB" id="417877at2759"/>
<dbReference type="STRING" id="329046.A0A1Y2BV71"/>
<comment type="caution">
    <text evidence="8">The sequence shown here is derived from an EMBL/GenBank/DDBJ whole genome shotgun (WGS) entry which is preliminary data.</text>
</comment>
<dbReference type="SUPFAM" id="SSF51905">
    <property type="entry name" value="FAD/NAD(P)-binding domain"/>
    <property type="match status" value="1"/>
</dbReference>
<evidence type="ECO:0000256" key="3">
    <source>
        <dbReference type="ARBA" id="ARBA00022827"/>
    </source>
</evidence>
<accession>A0A1Y2BV71</accession>
<dbReference type="InterPro" id="IPR002938">
    <property type="entry name" value="FAD-bd"/>
</dbReference>
<dbReference type="EMBL" id="MCGO01000043">
    <property type="protein sequence ID" value="ORY38660.1"/>
    <property type="molecule type" value="Genomic_DNA"/>
</dbReference>
<dbReference type="PRINTS" id="PR00420">
    <property type="entry name" value="RNGMNOXGNASE"/>
</dbReference>
<evidence type="ECO:0000259" key="7">
    <source>
        <dbReference type="Pfam" id="PF01494"/>
    </source>
</evidence>
<keyword evidence="3" id="KW-0274">FAD</keyword>
<dbReference type="Pfam" id="PF01494">
    <property type="entry name" value="FAD_binding_3"/>
    <property type="match status" value="1"/>
</dbReference>
<evidence type="ECO:0000256" key="6">
    <source>
        <dbReference type="SAM" id="SignalP"/>
    </source>
</evidence>
<organism evidence="8 9">
    <name type="scientific">Rhizoclosmatium globosum</name>
    <dbReference type="NCBI Taxonomy" id="329046"/>
    <lineage>
        <taxon>Eukaryota</taxon>
        <taxon>Fungi</taxon>
        <taxon>Fungi incertae sedis</taxon>
        <taxon>Chytridiomycota</taxon>
        <taxon>Chytridiomycota incertae sedis</taxon>
        <taxon>Chytridiomycetes</taxon>
        <taxon>Chytridiales</taxon>
        <taxon>Chytriomycetaceae</taxon>
        <taxon>Rhizoclosmatium</taxon>
    </lineage>
</organism>
<dbReference type="InterPro" id="IPR036188">
    <property type="entry name" value="FAD/NAD-bd_sf"/>
</dbReference>
<keyword evidence="9" id="KW-1185">Reference proteome</keyword>
<dbReference type="PANTHER" id="PTHR13789">
    <property type="entry name" value="MONOOXYGENASE"/>
    <property type="match status" value="1"/>
</dbReference>
<evidence type="ECO:0000256" key="4">
    <source>
        <dbReference type="ARBA" id="ARBA00023002"/>
    </source>
</evidence>
<dbReference type="Proteomes" id="UP000193642">
    <property type="component" value="Unassembled WGS sequence"/>
</dbReference>
<dbReference type="AlphaFoldDB" id="A0A1Y2BV71"/>
<evidence type="ECO:0000256" key="2">
    <source>
        <dbReference type="ARBA" id="ARBA00022630"/>
    </source>
</evidence>
<dbReference type="GO" id="GO:0071949">
    <property type="term" value="F:FAD binding"/>
    <property type="evidence" value="ECO:0007669"/>
    <property type="project" value="InterPro"/>
</dbReference>
<evidence type="ECO:0000256" key="1">
    <source>
        <dbReference type="ARBA" id="ARBA00007992"/>
    </source>
</evidence>
<keyword evidence="5" id="KW-0503">Monooxygenase</keyword>
<feature type="domain" description="FAD-binding" evidence="7">
    <location>
        <begin position="2"/>
        <end position="346"/>
    </location>
</feature>
<keyword evidence="2" id="KW-0285">Flavoprotein</keyword>
<sequence length="404" mass="43523">MPVIIIGSGLVGAATALALHKVGIQCSLYDQVVLSQSGAEGKAVEFEESGGSVVIQAGGLRVLRSLGLLEECFANGTVSSYASWYKIDGSNPIVLDFRISNQKAGETDESLLAPLQILRSKHSNASLPSAEIKTFTGKKLVQVTQSETSVTANFADGTSASGELLIGADGIHSATRRQVFGEDLVAKFTGSMGHIGVVRTTETGIVLKDTEECAFYVNRDKKHGVAVFKVSDEWLPFNMQGVCDLLHEWGAPAHVEKMMRNSFRVSSASIYDLPDMETYRKGRVILIGDAAHGMVPNAGIGLLTGLVDVGTLLVLFQQFPGQEDRNKVLDMYSTIRVARATEASRQARDMRSKSVATSVFGGGFNHFLLRIAITAVNAGLYTLYNVIDCEADVMKLIEESKTHQ</sequence>
<comment type="similarity">
    <text evidence="1">Belongs to the paxM FAD-dependent monooxygenase family.</text>
</comment>
<evidence type="ECO:0000256" key="5">
    <source>
        <dbReference type="ARBA" id="ARBA00023033"/>
    </source>
</evidence>
<dbReference type="Gene3D" id="3.50.50.60">
    <property type="entry name" value="FAD/NAD(P)-binding domain"/>
    <property type="match status" value="1"/>
</dbReference>
<feature type="chain" id="PRO_5012508318" evidence="6">
    <location>
        <begin position="17"/>
        <end position="404"/>
    </location>
</feature>
<protein>
    <submittedName>
        <fullName evidence="8">FAD/NAD(P)-binding domain-containing protein</fullName>
    </submittedName>
</protein>
<dbReference type="PANTHER" id="PTHR13789:SF309">
    <property type="entry name" value="PUTATIVE (AFU_ORTHOLOGUE AFUA_6G14510)-RELATED"/>
    <property type="match status" value="1"/>
</dbReference>
<reference evidence="8 9" key="1">
    <citation type="submission" date="2016-07" db="EMBL/GenBank/DDBJ databases">
        <title>Pervasive Adenine N6-methylation of Active Genes in Fungi.</title>
        <authorList>
            <consortium name="DOE Joint Genome Institute"/>
            <person name="Mondo S.J."/>
            <person name="Dannebaum R.O."/>
            <person name="Kuo R.C."/>
            <person name="Labutti K."/>
            <person name="Haridas S."/>
            <person name="Kuo A."/>
            <person name="Salamov A."/>
            <person name="Ahrendt S.R."/>
            <person name="Lipzen A."/>
            <person name="Sullivan W."/>
            <person name="Andreopoulos W.B."/>
            <person name="Clum A."/>
            <person name="Lindquist E."/>
            <person name="Daum C."/>
            <person name="Ramamoorthy G.K."/>
            <person name="Gryganskyi A."/>
            <person name="Culley D."/>
            <person name="Magnuson J.K."/>
            <person name="James T.Y."/>
            <person name="O'Malley M.A."/>
            <person name="Stajich J.E."/>
            <person name="Spatafora J.W."/>
            <person name="Visel A."/>
            <person name="Grigoriev I.V."/>
        </authorList>
    </citation>
    <scope>NUCLEOTIDE SEQUENCE [LARGE SCALE GENOMIC DNA]</scope>
    <source>
        <strain evidence="8 9">JEL800</strain>
    </source>
</reference>